<gene>
    <name evidence="15" type="primary">hisI</name>
    <name evidence="15" type="synonym">hisIE</name>
    <name evidence="17" type="ORF">SAMN05660429_01523</name>
</gene>
<dbReference type="InterPro" id="IPR008179">
    <property type="entry name" value="HisE"/>
</dbReference>
<dbReference type="EMBL" id="FOHK01000006">
    <property type="protein sequence ID" value="SET31921.1"/>
    <property type="molecule type" value="Genomic_DNA"/>
</dbReference>
<evidence type="ECO:0000256" key="4">
    <source>
        <dbReference type="ARBA" id="ARBA00005169"/>
    </source>
</evidence>
<dbReference type="Pfam" id="PF01502">
    <property type="entry name" value="PRA-CH"/>
    <property type="match status" value="1"/>
</dbReference>
<dbReference type="GO" id="GO:0005524">
    <property type="term" value="F:ATP binding"/>
    <property type="evidence" value="ECO:0007669"/>
    <property type="project" value="UniProtKB-KW"/>
</dbReference>
<keyword evidence="10 15" id="KW-0547">Nucleotide-binding</keyword>
<evidence type="ECO:0000256" key="5">
    <source>
        <dbReference type="ARBA" id="ARBA00005204"/>
    </source>
</evidence>
<comment type="pathway">
    <text evidence="5 15">Amino-acid biosynthesis; L-histidine biosynthesis; L-histidine from 5-phospho-alpha-D-ribose 1-diphosphate: step 2/9.</text>
</comment>
<dbReference type="GO" id="GO:0000105">
    <property type="term" value="P:L-histidine biosynthetic process"/>
    <property type="evidence" value="ECO:0007669"/>
    <property type="project" value="UniProtKB-UniRule"/>
</dbReference>
<evidence type="ECO:0000256" key="10">
    <source>
        <dbReference type="ARBA" id="ARBA00022741"/>
    </source>
</evidence>
<dbReference type="HAMAP" id="MF_01019">
    <property type="entry name" value="HisIE"/>
    <property type="match status" value="1"/>
</dbReference>
<proteinExistence type="inferred from homology"/>
<evidence type="ECO:0000256" key="1">
    <source>
        <dbReference type="ARBA" id="ARBA00000024"/>
    </source>
</evidence>
<dbReference type="RefSeq" id="WP_093328957.1">
    <property type="nucleotide sequence ID" value="NZ_AP027363.1"/>
</dbReference>
<evidence type="ECO:0000256" key="9">
    <source>
        <dbReference type="ARBA" id="ARBA00022605"/>
    </source>
</evidence>
<comment type="similarity">
    <text evidence="6 15">In the C-terminal section; belongs to the PRA-PH family.</text>
</comment>
<dbReference type="SUPFAM" id="SSF101386">
    <property type="entry name" value="all-alpha NTP pyrophosphatases"/>
    <property type="match status" value="1"/>
</dbReference>
<feature type="region of interest" description="Phosphoribosyl-ATP pyrophosphohydrolase" evidence="15">
    <location>
        <begin position="117"/>
        <end position="205"/>
    </location>
</feature>
<feature type="domain" description="Phosphoribosyl-AMP cyclohydrolase" evidence="16">
    <location>
        <begin position="34"/>
        <end position="106"/>
    </location>
</feature>
<dbReference type="EC" id="3.6.1.31" evidence="15"/>
<dbReference type="STRING" id="349064.SAMN05660429_01523"/>
<comment type="catalytic activity">
    <reaction evidence="2 15">
        <text>1-(5-phospho-beta-D-ribosyl)-ATP + H2O = 1-(5-phospho-beta-D-ribosyl)-5'-AMP + diphosphate + H(+)</text>
        <dbReference type="Rhea" id="RHEA:22828"/>
        <dbReference type="ChEBI" id="CHEBI:15377"/>
        <dbReference type="ChEBI" id="CHEBI:15378"/>
        <dbReference type="ChEBI" id="CHEBI:33019"/>
        <dbReference type="ChEBI" id="CHEBI:59457"/>
        <dbReference type="ChEBI" id="CHEBI:73183"/>
        <dbReference type="EC" id="3.6.1.31"/>
    </reaction>
</comment>
<keyword evidence="12 15" id="KW-0067">ATP-binding</keyword>
<feature type="region of interest" description="Phosphoribosyl-AMP cyclohydrolase" evidence="15">
    <location>
        <begin position="1"/>
        <end position="116"/>
    </location>
</feature>
<dbReference type="FunFam" id="1.10.287.1080:FF:000002">
    <property type="entry name" value="Histidine biosynthesis bifunctional protein HisIE"/>
    <property type="match status" value="1"/>
</dbReference>
<comment type="catalytic activity">
    <reaction evidence="1 15">
        <text>1-(5-phospho-beta-D-ribosyl)-5'-AMP + H2O = 1-(5-phospho-beta-D-ribosyl)-5-[(5-phospho-beta-D-ribosylamino)methylideneamino]imidazole-4-carboxamide</text>
        <dbReference type="Rhea" id="RHEA:20049"/>
        <dbReference type="ChEBI" id="CHEBI:15377"/>
        <dbReference type="ChEBI" id="CHEBI:58435"/>
        <dbReference type="ChEBI" id="CHEBI:59457"/>
        <dbReference type="EC" id="3.5.4.19"/>
    </reaction>
</comment>
<evidence type="ECO:0000256" key="8">
    <source>
        <dbReference type="ARBA" id="ARBA00022490"/>
    </source>
</evidence>
<comment type="subcellular location">
    <subcellularLocation>
        <location evidence="3 15">Cytoplasm</location>
    </subcellularLocation>
</comment>
<comment type="similarity">
    <text evidence="7 15">In the N-terminal section; belongs to the PRA-CH family.</text>
</comment>
<evidence type="ECO:0000256" key="2">
    <source>
        <dbReference type="ARBA" id="ARBA00001460"/>
    </source>
</evidence>
<dbReference type="Pfam" id="PF01503">
    <property type="entry name" value="PRA-PH"/>
    <property type="match status" value="1"/>
</dbReference>
<keyword evidence="8 15" id="KW-0963">Cytoplasm</keyword>
<keyword evidence="13 15" id="KW-0368">Histidine biosynthesis</keyword>
<evidence type="ECO:0000256" key="12">
    <source>
        <dbReference type="ARBA" id="ARBA00022840"/>
    </source>
</evidence>
<dbReference type="CDD" id="cd11534">
    <property type="entry name" value="NTP-PPase_HisIE_like"/>
    <property type="match status" value="1"/>
</dbReference>
<evidence type="ECO:0000313" key="17">
    <source>
        <dbReference type="EMBL" id="SET31921.1"/>
    </source>
</evidence>
<evidence type="ECO:0000256" key="7">
    <source>
        <dbReference type="ARBA" id="ARBA00008299"/>
    </source>
</evidence>
<keyword evidence="18" id="KW-1185">Reference proteome</keyword>
<dbReference type="InterPro" id="IPR023019">
    <property type="entry name" value="His_synth_HisIE"/>
</dbReference>
<dbReference type="Proteomes" id="UP000199308">
    <property type="component" value="Unassembled WGS sequence"/>
</dbReference>
<dbReference type="InterPro" id="IPR038019">
    <property type="entry name" value="PRib_AMP_CycHydrolase_sf"/>
</dbReference>
<organism evidence="17 18">
    <name type="scientific">Thalassotalea agarivorans</name>
    <name type="common">Thalassomonas agarivorans</name>
    <dbReference type="NCBI Taxonomy" id="349064"/>
    <lineage>
        <taxon>Bacteria</taxon>
        <taxon>Pseudomonadati</taxon>
        <taxon>Pseudomonadota</taxon>
        <taxon>Gammaproteobacteria</taxon>
        <taxon>Alteromonadales</taxon>
        <taxon>Colwelliaceae</taxon>
        <taxon>Thalassotalea</taxon>
    </lineage>
</organism>
<evidence type="ECO:0000256" key="11">
    <source>
        <dbReference type="ARBA" id="ARBA00022801"/>
    </source>
</evidence>
<dbReference type="PANTHER" id="PTHR42945">
    <property type="entry name" value="HISTIDINE BIOSYNTHESIS BIFUNCTIONAL PROTEIN"/>
    <property type="match status" value="1"/>
</dbReference>
<dbReference type="EC" id="3.5.4.19" evidence="15"/>
<reference evidence="17 18" key="1">
    <citation type="submission" date="2016-10" db="EMBL/GenBank/DDBJ databases">
        <authorList>
            <person name="de Groot N.N."/>
        </authorList>
    </citation>
    <scope>NUCLEOTIDE SEQUENCE [LARGE SCALE GENOMIC DNA]</scope>
    <source>
        <strain evidence="17 18">DSM 19706</strain>
    </source>
</reference>
<dbReference type="NCBIfam" id="NF002747">
    <property type="entry name" value="PRK02759.1"/>
    <property type="match status" value="1"/>
</dbReference>
<evidence type="ECO:0000256" key="3">
    <source>
        <dbReference type="ARBA" id="ARBA00004496"/>
    </source>
</evidence>
<keyword evidence="9 15" id="KW-0028">Amino-acid biosynthesis</keyword>
<dbReference type="InterPro" id="IPR021130">
    <property type="entry name" value="PRib-ATP_PPHydrolase-like"/>
</dbReference>
<dbReference type="HAMAP" id="MF_01020">
    <property type="entry name" value="HisE"/>
    <property type="match status" value="1"/>
</dbReference>
<evidence type="ECO:0000256" key="15">
    <source>
        <dbReference type="HAMAP-Rule" id="MF_01019"/>
    </source>
</evidence>
<name>A0A1I0DJD6_THASX</name>
<protein>
    <recommendedName>
        <fullName evidence="15">Histidine biosynthesis bifunctional protein HisIE</fullName>
    </recommendedName>
    <domain>
        <recommendedName>
            <fullName evidence="15">Phosphoribosyl-AMP cyclohydrolase</fullName>
            <shortName evidence="15">PRA-CH</shortName>
            <ecNumber evidence="15">3.5.4.19</ecNumber>
        </recommendedName>
    </domain>
    <domain>
        <recommendedName>
            <fullName evidence="15">Phosphoribosyl-ATP pyrophosphatase</fullName>
            <shortName evidence="15">PRA-PH</shortName>
            <ecNumber evidence="15">3.6.1.31</ecNumber>
        </recommendedName>
    </domain>
</protein>
<dbReference type="OrthoDB" id="9795769at2"/>
<dbReference type="GO" id="GO:0005737">
    <property type="term" value="C:cytoplasm"/>
    <property type="evidence" value="ECO:0007669"/>
    <property type="project" value="UniProtKB-SubCell"/>
</dbReference>
<sequence length="205" mass="22725">MIITQENYQQLAYEKMDNLIPAIVQHHLTGEILMQGFMNKEAIEVTLTQEKVTFYSRSKSRLWQKGETSGNTLDLKQLITDCDKDSLIALAQPNGPTCHLGTTSCFPESNFNQRHFISILESVIASRKDADASESYTAQLFAKGMNKIAQKVGEEGVEVALAGVAEDDAALLGESADLLFHLIVLLQARGLTLNDVMNTLIERHK</sequence>
<evidence type="ECO:0000256" key="13">
    <source>
        <dbReference type="ARBA" id="ARBA00023102"/>
    </source>
</evidence>
<evidence type="ECO:0000259" key="16">
    <source>
        <dbReference type="Pfam" id="PF01502"/>
    </source>
</evidence>
<dbReference type="FunFam" id="3.10.20.810:FF:000001">
    <property type="entry name" value="Histidine biosynthesis bifunctional protein HisIE"/>
    <property type="match status" value="1"/>
</dbReference>
<dbReference type="AlphaFoldDB" id="A0A1I0DJD6"/>
<dbReference type="InterPro" id="IPR002496">
    <property type="entry name" value="PRib_AMP_CycHydrolase_dom"/>
</dbReference>
<evidence type="ECO:0000256" key="6">
    <source>
        <dbReference type="ARBA" id="ARBA00007731"/>
    </source>
</evidence>
<dbReference type="SUPFAM" id="SSF141734">
    <property type="entry name" value="HisI-like"/>
    <property type="match status" value="1"/>
</dbReference>
<evidence type="ECO:0000313" key="18">
    <source>
        <dbReference type="Proteomes" id="UP000199308"/>
    </source>
</evidence>
<dbReference type="PANTHER" id="PTHR42945:SF9">
    <property type="entry name" value="HISTIDINE BIOSYNTHESIS BIFUNCTIONAL PROTEIN HISIE"/>
    <property type="match status" value="1"/>
</dbReference>
<comment type="pathway">
    <text evidence="4 15">Amino-acid biosynthesis; L-histidine biosynthesis; L-histidine from 5-phospho-alpha-D-ribose 1-diphosphate: step 3/9.</text>
</comment>
<evidence type="ECO:0000256" key="14">
    <source>
        <dbReference type="ARBA" id="ARBA00023268"/>
    </source>
</evidence>
<dbReference type="GO" id="GO:0004635">
    <property type="term" value="F:phosphoribosyl-AMP cyclohydrolase activity"/>
    <property type="evidence" value="ECO:0007669"/>
    <property type="project" value="UniProtKB-UniRule"/>
</dbReference>
<accession>A0A1I0DJD6</accession>
<dbReference type="Gene3D" id="1.10.287.1080">
    <property type="entry name" value="MazG-like"/>
    <property type="match status" value="1"/>
</dbReference>
<dbReference type="NCBIfam" id="TIGR03188">
    <property type="entry name" value="histidine_hisI"/>
    <property type="match status" value="1"/>
</dbReference>
<dbReference type="UniPathway" id="UPA00031">
    <property type="reaction ID" value="UER00007"/>
</dbReference>
<keyword evidence="11 15" id="KW-0378">Hydrolase</keyword>
<dbReference type="Gene3D" id="3.10.20.810">
    <property type="entry name" value="Phosphoribosyl-AMP cyclohydrolase"/>
    <property type="match status" value="1"/>
</dbReference>
<dbReference type="GO" id="GO:0004636">
    <property type="term" value="F:phosphoribosyl-ATP diphosphatase activity"/>
    <property type="evidence" value="ECO:0007669"/>
    <property type="project" value="UniProtKB-UniRule"/>
</dbReference>
<keyword evidence="14 15" id="KW-0511">Multifunctional enzyme</keyword>